<dbReference type="KEGG" id="ppec:H9W90_07065"/>
<evidence type="ECO:0000313" key="1">
    <source>
        <dbReference type="EMBL" id="QNM86863.1"/>
    </source>
</evidence>
<reference evidence="1 2" key="1">
    <citation type="submission" date="2020-08" db="EMBL/GenBank/DDBJ databases">
        <title>Polaribacter sp. L12M9 isolated from gut of the Korean scallop.</title>
        <authorList>
            <person name="Jeong Y.S."/>
        </authorList>
    </citation>
    <scope>NUCLEOTIDE SEQUENCE [LARGE SCALE GENOMIC DNA]</scope>
    <source>
        <strain evidence="1 2">L12M9</strain>
    </source>
</reference>
<dbReference type="RefSeq" id="WP_187483736.1">
    <property type="nucleotide sequence ID" value="NZ_CP060695.1"/>
</dbReference>
<dbReference type="EMBL" id="CP060695">
    <property type="protein sequence ID" value="QNM86863.1"/>
    <property type="molecule type" value="Genomic_DNA"/>
</dbReference>
<dbReference type="Proteomes" id="UP000515808">
    <property type="component" value="Chromosome"/>
</dbReference>
<accession>A0A7G9LE14</accession>
<name>A0A7G9LE14_9FLAO</name>
<gene>
    <name evidence="1" type="ORF">H9W90_07065</name>
</gene>
<evidence type="ECO:0000313" key="2">
    <source>
        <dbReference type="Proteomes" id="UP000515808"/>
    </source>
</evidence>
<protein>
    <submittedName>
        <fullName evidence="1">SPOR domain-containing protein</fullName>
    </submittedName>
</protein>
<keyword evidence="2" id="KW-1185">Reference proteome</keyword>
<sequence length="130" mass="14971">MKNIIFFLITGFIFISTTELSAQEEENYIKVIASSLPDNYIKSNTSLFFSIQIGAYRNENKALESVDNIVITKEEDNITRYRLGEFPTYKEAIEFKRILLNVCTDAFIVPFNKGKRIHIREALKISAPIL</sequence>
<dbReference type="AlphaFoldDB" id="A0A7G9LE14"/>
<organism evidence="1 2">
    <name type="scientific">Polaribacter pectinis</name>
    <dbReference type="NCBI Taxonomy" id="2738844"/>
    <lineage>
        <taxon>Bacteria</taxon>
        <taxon>Pseudomonadati</taxon>
        <taxon>Bacteroidota</taxon>
        <taxon>Flavobacteriia</taxon>
        <taxon>Flavobacteriales</taxon>
        <taxon>Flavobacteriaceae</taxon>
    </lineage>
</organism>
<proteinExistence type="predicted"/>